<evidence type="ECO:0000313" key="14">
    <source>
        <dbReference type="EMBL" id="ACF45541.1"/>
    </source>
</evidence>
<dbReference type="Proteomes" id="UP000002725">
    <property type="component" value="Chromosome"/>
</dbReference>
<keyword evidence="9 13" id="KW-0418">Kinase</keyword>
<keyword evidence="8 13" id="KW-0547">Nucleotide-binding</keyword>
<feature type="binding site" evidence="13">
    <location>
        <begin position="48"/>
        <end position="55"/>
    </location>
    <ligand>
        <name>ATP</name>
        <dbReference type="ChEBI" id="CHEBI:30616"/>
    </ligand>
</feature>
<dbReference type="UniPathway" id="UPA00359">
    <property type="reaction ID" value="UER00482"/>
</dbReference>
<evidence type="ECO:0000313" key="15">
    <source>
        <dbReference type="Proteomes" id="UP000002725"/>
    </source>
</evidence>
<dbReference type="STRING" id="290512.Paes_0485"/>
<dbReference type="GO" id="GO:0005886">
    <property type="term" value="C:plasma membrane"/>
    <property type="evidence" value="ECO:0007669"/>
    <property type="project" value="TreeGrafter"/>
</dbReference>
<evidence type="ECO:0000256" key="12">
    <source>
        <dbReference type="ARBA" id="ARBA00029757"/>
    </source>
</evidence>
<evidence type="ECO:0000256" key="11">
    <source>
        <dbReference type="ARBA" id="ARBA00023098"/>
    </source>
</evidence>
<keyword evidence="15" id="KW-1185">Reference proteome</keyword>
<dbReference type="HAMAP" id="MF_00409">
    <property type="entry name" value="LpxK"/>
    <property type="match status" value="1"/>
</dbReference>
<dbReference type="Pfam" id="PF02606">
    <property type="entry name" value="LpxK"/>
    <property type="match status" value="1"/>
</dbReference>
<evidence type="ECO:0000256" key="7">
    <source>
        <dbReference type="ARBA" id="ARBA00022679"/>
    </source>
</evidence>
<comment type="function">
    <text evidence="1 13">Transfers the gamma-phosphate of ATP to the 4'-position of a tetraacyldisaccharide 1-phosphate intermediate (termed DS-1-P) to form tetraacyldisaccharide 1,4'-bis-phosphate (lipid IVA).</text>
</comment>
<evidence type="ECO:0000256" key="5">
    <source>
        <dbReference type="ARBA" id="ARBA00022516"/>
    </source>
</evidence>
<dbReference type="RefSeq" id="WP_012505078.1">
    <property type="nucleotide sequence ID" value="NC_011059.1"/>
</dbReference>
<dbReference type="EC" id="2.7.1.130" evidence="3 13"/>
<evidence type="ECO:0000256" key="6">
    <source>
        <dbReference type="ARBA" id="ARBA00022556"/>
    </source>
</evidence>
<dbReference type="SUPFAM" id="SSF52540">
    <property type="entry name" value="P-loop containing nucleoside triphosphate hydrolases"/>
    <property type="match status" value="1"/>
</dbReference>
<dbReference type="eggNOG" id="COG1663">
    <property type="taxonomic scope" value="Bacteria"/>
</dbReference>
<dbReference type="HOGENOM" id="CLU_038816_6_0_10"/>
<keyword evidence="7 13" id="KW-0808">Transferase</keyword>
<dbReference type="KEGG" id="paa:Paes_0485"/>
<dbReference type="GO" id="GO:0009245">
    <property type="term" value="P:lipid A biosynthetic process"/>
    <property type="evidence" value="ECO:0007669"/>
    <property type="project" value="UniProtKB-UniRule"/>
</dbReference>
<dbReference type="InterPro" id="IPR003758">
    <property type="entry name" value="LpxK"/>
</dbReference>
<comment type="pathway">
    <text evidence="2 13">Glycolipid biosynthesis; lipid IV(A) biosynthesis; lipid IV(A) from (3R)-3-hydroxytetradecanoyl-[acyl-carrier-protein] and UDP-N-acetyl-alpha-D-glucosamine: step 6/6.</text>
</comment>
<protein>
    <recommendedName>
        <fullName evidence="4 13">Tetraacyldisaccharide 4'-kinase</fullName>
        <ecNumber evidence="3 13">2.7.1.130</ecNumber>
    </recommendedName>
    <alternativeName>
        <fullName evidence="12 13">Lipid A 4'-kinase</fullName>
    </alternativeName>
</protein>
<sequence>MHKSPSSLLFFPALVYRGIIALRNLLFDTSIFRSSASPIPVVSIGNITAGGTGKTPMTDLIVNYYLKKGILPAVISRGYKRSTKGVQLVSDGKRVLLNSREAGDETVMLAWKNRAAVVVVAEQRRQGVEFIVKHFQEKTPDVIILDDAFQHRQIQRDLNIVLINASVPFWNDRMLPKGRLREPTKNIGRADLAVITKLRPNETGETLAAPLRKKGIPVIKSRIKTGKLVAIAPVDKTSSAPCDRSRTGFFAVAGIANPDSFLQSLIECGITVSMHTFFDDHEEFPLQELRNIIKKARSHNLAIVTTEKDYYRILGNTEQLALLTQIPSCYLTIEPDIFEGREILESMLDNVLKNRKTIG</sequence>
<dbReference type="GO" id="GO:0009244">
    <property type="term" value="P:lipopolysaccharide core region biosynthetic process"/>
    <property type="evidence" value="ECO:0007669"/>
    <property type="project" value="TreeGrafter"/>
</dbReference>
<evidence type="ECO:0000256" key="3">
    <source>
        <dbReference type="ARBA" id="ARBA00012071"/>
    </source>
</evidence>
<comment type="catalytic activity">
    <reaction evidence="13">
        <text>a lipid A disaccharide + ATP = a lipid IVA + ADP + H(+)</text>
        <dbReference type="Rhea" id="RHEA:67840"/>
        <dbReference type="ChEBI" id="CHEBI:15378"/>
        <dbReference type="ChEBI" id="CHEBI:30616"/>
        <dbReference type="ChEBI" id="CHEBI:176343"/>
        <dbReference type="ChEBI" id="CHEBI:176425"/>
        <dbReference type="ChEBI" id="CHEBI:456216"/>
        <dbReference type="EC" id="2.7.1.130"/>
    </reaction>
</comment>
<keyword evidence="11 13" id="KW-0443">Lipid metabolism</keyword>
<evidence type="ECO:0000256" key="9">
    <source>
        <dbReference type="ARBA" id="ARBA00022777"/>
    </source>
</evidence>
<comment type="similarity">
    <text evidence="13">Belongs to the LpxK family.</text>
</comment>
<dbReference type="NCBIfam" id="TIGR00682">
    <property type="entry name" value="lpxK"/>
    <property type="match status" value="1"/>
</dbReference>
<name>B4S5E4_PROA2</name>
<evidence type="ECO:0000256" key="13">
    <source>
        <dbReference type="HAMAP-Rule" id="MF_00409"/>
    </source>
</evidence>
<keyword evidence="10 13" id="KW-0067">ATP-binding</keyword>
<evidence type="ECO:0000256" key="4">
    <source>
        <dbReference type="ARBA" id="ARBA00016436"/>
    </source>
</evidence>
<dbReference type="GO" id="GO:0005524">
    <property type="term" value="F:ATP binding"/>
    <property type="evidence" value="ECO:0007669"/>
    <property type="project" value="UniProtKB-UniRule"/>
</dbReference>
<dbReference type="GO" id="GO:0009029">
    <property type="term" value="F:lipid-A 4'-kinase activity"/>
    <property type="evidence" value="ECO:0007669"/>
    <property type="project" value="UniProtKB-UniRule"/>
</dbReference>
<accession>B4S5E4</accession>
<keyword evidence="6 13" id="KW-0441">Lipid A biosynthesis</keyword>
<organism evidence="14 15">
    <name type="scientific">Prosthecochloris aestuarii (strain DSM 271 / SK 413)</name>
    <dbReference type="NCBI Taxonomy" id="290512"/>
    <lineage>
        <taxon>Bacteria</taxon>
        <taxon>Pseudomonadati</taxon>
        <taxon>Chlorobiota</taxon>
        <taxon>Chlorobiia</taxon>
        <taxon>Chlorobiales</taxon>
        <taxon>Chlorobiaceae</taxon>
        <taxon>Prosthecochloris</taxon>
    </lineage>
</organism>
<gene>
    <name evidence="13" type="primary">lpxK</name>
    <name evidence="14" type="ordered locus">Paes_0485</name>
</gene>
<evidence type="ECO:0000256" key="8">
    <source>
        <dbReference type="ARBA" id="ARBA00022741"/>
    </source>
</evidence>
<dbReference type="PANTHER" id="PTHR42724:SF1">
    <property type="entry name" value="TETRAACYLDISACCHARIDE 4'-KINASE, MITOCHONDRIAL-RELATED"/>
    <property type="match status" value="1"/>
</dbReference>
<proteinExistence type="inferred from homology"/>
<dbReference type="InterPro" id="IPR027417">
    <property type="entry name" value="P-loop_NTPase"/>
</dbReference>
<dbReference type="AlphaFoldDB" id="B4S5E4"/>
<keyword evidence="5 13" id="KW-0444">Lipid biosynthesis</keyword>
<evidence type="ECO:0000256" key="10">
    <source>
        <dbReference type="ARBA" id="ARBA00022840"/>
    </source>
</evidence>
<evidence type="ECO:0000256" key="1">
    <source>
        <dbReference type="ARBA" id="ARBA00002274"/>
    </source>
</evidence>
<reference evidence="14" key="1">
    <citation type="submission" date="2008-06" db="EMBL/GenBank/DDBJ databases">
        <title>Complete sequence of chromosome of Prosthecochloris aestuarii DSM 271.</title>
        <authorList>
            <consortium name="US DOE Joint Genome Institute"/>
            <person name="Lucas S."/>
            <person name="Copeland A."/>
            <person name="Lapidus A."/>
            <person name="Glavina del Rio T."/>
            <person name="Dalin E."/>
            <person name="Tice H."/>
            <person name="Bruce D."/>
            <person name="Goodwin L."/>
            <person name="Pitluck S."/>
            <person name="Schmutz J."/>
            <person name="Larimer F."/>
            <person name="Land M."/>
            <person name="Hauser L."/>
            <person name="Kyrpides N."/>
            <person name="Anderson I."/>
            <person name="Liu Z."/>
            <person name="Li T."/>
            <person name="Zhao F."/>
            <person name="Overmann J."/>
            <person name="Bryant D.A."/>
            <person name="Richardson P."/>
        </authorList>
    </citation>
    <scope>NUCLEOTIDE SEQUENCE [LARGE SCALE GENOMIC DNA]</scope>
    <source>
        <strain evidence="14">DSM 271</strain>
    </source>
</reference>
<dbReference type="EMBL" id="CP001108">
    <property type="protein sequence ID" value="ACF45541.1"/>
    <property type="molecule type" value="Genomic_DNA"/>
</dbReference>
<evidence type="ECO:0000256" key="2">
    <source>
        <dbReference type="ARBA" id="ARBA00004870"/>
    </source>
</evidence>
<dbReference type="PANTHER" id="PTHR42724">
    <property type="entry name" value="TETRAACYLDISACCHARIDE 4'-KINASE"/>
    <property type="match status" value="1"/>
</dbReference>